<keyword evidence="1" id="KW-1133">Transmembrane helix</keyword>
<dbReference type="HOGENOM" id="CLU_1588597_0_0_1"/>
<keyword evidence="1" id="KW-0472">Membrane</keyword>
<keyword evidence="1" id="KW-0812">Transmembrane</keyword>
<reference evidence="2 3" key="1">
    <citation type="journal article" date="2008" name="Nature">
        <title>The genome of the model beetle and pest Tribolium castaneum.</title>
        <authorList>
            <consortium name="Tribolium Genome Sequencing Consortium"/>
            <person name="Richards S."/>
            <person name="Gibbs R.A."/>
            <person name="Weinstock G.M."/>
            <person name="Brown S.J."/>
            <person name="Denell R."/>
            <person name="Beeman R.W."/>
            <person name="Gibbs R."/>
            <person name="Beeman R.W."/>
            <person name="Brown S.J."/>
            <person name="Bucher G."/>
            <person name="Friedrich M."/>
            <person name="Grimmelikhuijzen C.J."/>
            <person name="Klingler M."/>
            <person name="Lorenzen M."/>
            <person name="Richards S."/>
            <person name="Roth S."/>
            <person name="Schroder R."/>
            <person name="Tautz D."/>
            <person name="Zdobnov E.M."/>
            <person name="Muzny D."/>
            <person name="Gibbs R.A."/>
            <person name="Weinstock G.M."/>
            <person name="Attaway T."/>
            <person name="Bell S."/>
            <person name="Buhay C.J."/>
            <person name="Chandrabose M.N."/>
            <person name="Chavez D."/>
            <person name="Clerk-Blankenburg K.P."/>
            <person name="Cree A."/>
            <person name="Dao M."/>
            <person name="Davis C."/>
            <person name="Chacko J."/>
            <person name="Dinh H."/>
            <person name="Dugan-Rocha S."/>
            <person name="Fowler G."/>
            <person name="Garner T.T."/>
            <person name="Garnes J."/>
            <person name="Gnirke A."/>
            <person name="Hawes A."/>
            <person name="Hernandez J."/>
            <person name="Hines S."/>
            <person name="Holder M."/>
            <person name="Hume J."/>
            <person name="Jhangiani S.N."/>
            <person name="Joshi V."/>
            <person name="Khan Z.M."/>
            <person name="Jackson L."/>
            <person name="Kovar C."/>
            <person name="Kowis A."/>
            <person name="Lee S."/>
            <person name="Lewis L.R."/>
            <person name="Margolis J."/>
            <person name="Morgan M."/>
            <person name="Nazareth L.V."/>
            <person name="Nguyen N."/>
            <person name="Okwuonu G."/>
            <person name="Parker D."/>
            <person name="Richards S."/>
            <person name="Ruiz S.J."/>
            <person name="Santibanez J."/>
            <person name="Savard J."/>
            <person name="Scherer S.E."/>
            <person name="Schneider B."/>
            <person name="Sodergren E."/>
            <person name="Tautz D."/>
            <person name="Vattahil S."/>
            <person name="Villasana D."/>
            <person name="White C.S."/>
            <person name="Wright R."/>
            <person name="Park Y."/>
            <person name="Beeman R.W."/>
            <person name="Lord J."/>
            <person name="Oppert B."/>
            <person name="Lorenzen M."/>
            <person name="Brown S."/>
            <person name="Wang L."/>
            <person name="Savard J."/>
            <person name="Tautz D."/>
            <person name="Richards S."/>
            <person name="Weinstock G."/>
            <person name="Gibbs R.A."/>
            <person name="Liu Y."/>
            <person name="Worley K."/>
            <person name="Weinstock G."/>
            <person name="Elsik C.G."/>
            <person name="Reese J.T."/>
            <person name="Elhaik E."/>
            <person name="Landan G."/>
            <person name="Graur D."/>
            <person name="Arensburger P."/>
            <person name="Atkinson P."/>
            <person name="Beeman R.W."/>
            <person name="Beidler J."/>
            <person name="Brown S.J."/>
            <person name="Demuth J.P."/>
            <person name="Drury D.W."/>
            <person name="Du Y.Z."/>
            <person name="Fujiwara H."/>
            <person name="Lorenzen M."/>
            <person name="Maselli V."/>
            <person name="Osanai M."/>
            <person name="Park Y."/>
            <person name="Robertson H.M."/>
            <person name="Tu Z."/>
            <person name="Wang J.J."/>
            <person name="Wang S."/>
            <person name="Richards S."/>
            <person name="Song H."/>
            <person name="Zhang L."/>
            <person name="Sodergren E."/>
            <person name="Werner D."/>
            <person name="Stanke M."/>
            <person name="Morgenstern B."/>
            <person name="Solovyev V."/>
            <person name="Kosarev P."/>
            <person name="Brown G."/>
            <person name="Chen H.C."/>
            <person name="Ermolaeva O."/>
            <person name="Hlavina W."/>
            <person name="Kapustin Y."/>
            <person name="Kiryutin B."/>
            <person name="Kitts P."/>
            <person name="Maglott D."/>
            <person name="Pruitt K."/>
            <person name="Sapojnikov V."/>
            <person name="Souvorov A."/>
            <person name="Mackey A.J."/>
            <person name="Waterhouse R.M."/>
            <person name="Wyder S."/>
            <person name="Zdobnov E.M."/>
            <person name="Zdobnov E.M."/>
            <person name="Wyder S."/>
            <person name="Kriventseva E.V."/>
            <person name="Kadowaki T."/>
            <person name="Bork P."/>
            <person name="Aranda M."/>
            <person name="Bao R."/>
            <person name="Beermann A."/>
            <person name="Berns N."/>
            <person name="Bolognesi R."/>
            <person name="Bonneton F."/>
            <person name="Bopp D."/>
            <person name="Brown S.J."/>
            <person name="Bucher G."/>
            <person name="Butts T."/>
            <person name="Chaumot A."/>
            <person name="Denell R.E."/>
            <person name="Ferrier D.E."/>
            <person name="Friedrich M."/>
            <person name="Gordon C.M."/>
            <person name="Jindra M."/>
            <person name="Klingler M."/>
            <person name="Lan Q."/>
            <person name="Lattorff H.M."/>
            <person name="Laudet V."/>
            <person name="von Levetsow C."/>
            <person name="Liu Z."/>
            <person name="Lutz R."/>
            <person name="Lynch J.A."/>
            <person name="da Fonseca R.N."/>
            <person name="Posnien N."/>
            <person name="Reuter R."/>
            <person name="Roth S."/>
            <person name="Savard J."/>
            <person name="Schinko J.B."/>
            <person name="Schmitt C."/>
            <person name="Schoppmeier M."/>
            <person name="Schroder R."/>
            <person name="Shippy T.D."/>
            <person name="Simonnet F."/>
            <person name="Marques-Souza H."/>
            <person name="Tautz D."/>
            <person name="Tomoyasu Y."/>
            <person name="Trauner J."/>
            <person name="Van der Zee M."/>
            <person name="Vervoort M."/>
            <person name="Wittkopp N."/>
            <person name="Wimmer E.A."/>
            <person name="Yang X."/>
            <person name="Jones A.K."/>
            <person name="Sattelle D.B."/>
            <person name="Ebert P.R."/>
            <person name="Nelson D."/>
            <person name="Scott J.G."/>
            <person name="Beeman R.W."/>
            <person name="Muthukrishnan S."/>
            <person name="Kramer K.J."/>
            <person name="Arakane Y."/>
            <person name="Beeman R.W."/>
            <person name="Zhu Q."/>
            <person name="Hogenkamp D."/>
            <person name="Dixit R."/>
            <person name="Oppert B."/>
            <person name="Jiang H."/>
            <person name="Zou Z."/>
            <person name="Marshall J."/>
            <person name="Elpidina E."/>
            <person name="Vinokurov K."/>
            <person name="Oppert C."/>
            <person name="Zou Z."/>
            <person name="Evans J."/>
            <person name="Lu Z."/>
            <person name="Zhao P."/>
            <person name="Sumathipala N."/>
            <person name="Altincicek B."/>
            <person name="Vilcinskas A."/>
            <person name="Williams M."/>
            <person name="Hultmark D."/>
            <person name="Hetru C."/>
            <person name="Jiang H."/>
            <person name="Grimmelikhuijzen C.J."/>
            <person name="Hauser F."/>
            <person name="Cazzamali G."/>
            <person name="Williamson M."/>
            <person name="Park Y."/>
            <person name="Li B."/>
            <person name="Tanaka Y."/>
            <person name="Predel R."/>
            <person name="Neupert S."/>
            <person name="Schachtner J."/>
            <person name="Verleyen P."/>
            <person name="Raible F."/>
            <person name="Bork P."/>
            <person name="Friedrich M."/>
            <person name="Walden K.K."/>
            <person name="Robertson H.M."/>
            <person name="Angeli S."/>
            <person name="Foret S."/>
            <person name="Bucher G."/>
            <person name="Schuetz S."/>
            <person name="Maleszka R."/>
            <person name="Wimmer E.A."/>
            <person name="Beeman R.W."/>
            <person name="Lorenzen M."/>
            <person name="Tomoyasu Y."/>
            <person name="Miller S.C."/>
            <person name="Grossmann D."/>
            <person name="Bucher G."/>
        </authorList>
    </citation>
    <scope>NUCLEOTIDE SEQUENCE [LARGE SCALE GENOMIC DNA]</scope>
    <source>
        <strain evidence="2 3">Georgia GA2</strain>
    </source>
</reference>
<feature type="transmembrane region" description="Helical" evidence="1">
    <location>
        <begin position="20"/>
        <end position="42"/>
    </location>
</feature>
<evidence type="ECO:0000256" key="1">
    <source>
        <dbReference type="SAM" id="Phobius"/>
    </source>
</evidence>
<evidence type="ECO:0000313" key="2">
    <source>
        <dbReference type="EMBL" id="EEZ98746.1"/>
    </source>
</evidence>
<dbReference type="Proteomes" id="UP000007266">
    <property type="component" value="Linkage group 2"/>
</dbReference>
<protein>
    <submittedName>
        <fullName evidence="2">Uncharacterized protein</fullName>
    </submittedName>
</protein>
<accession>D6WBT6</accession>
<organism evidence="2 3">
    <name type="scientific">Tribolium castaneum</name>
    <name type="common">Red flour beetle</name>
    <dbReference type="NCBI Taxonomy" id="7070"/>
    <lineage>
        <taxon>Eukaryota</taxon>
        <taxon>Metazoa</taxon>
        <taxon>Ecdysozoa</taxon>
        <taxon>Arthropoda</taxon>
        <taxon>Hexapoda</taxon>
        <taxon>Insecta</taxon>
        <taxon>Pterygota</taxon>
        <taxon>Neoptera</taxon>
        <taxon>Endopterygota</taxon>
        <taxon>Coleoptera</taxon>
        <taxon>Polyphaga</taxon>
        <taxon>Cucujiformia</taxon>
        <taxon>Tenebrionidae</taxon>
        <taxon>Tenebrionidae incertae sedis</taxon>
        <taxon>Tribolium</taxon>
    </lineage>
</organism>
<reference evidence="2 3" key="2">
    <citation type="journal article" date="2010" name="Nucleic Acids Res.">
        <title>BeetleBase in 2010: revisions to provide comprehensive genomic information for Tribolium castaneum.</title>
        <authorList>
            <person name="Kim H.S."/>
            <person name="Murphy T."/>
            <person name="Xia J."/>
            <person name="Caragea D."/>
            <person name="Park Y."/>
            <person name="Beeman R.W."/>
            <person name="Lorenzen M.D."/>
            <person name="Butcher S."/>
            <person name="Manak J.R."/>
            <person name="Brown S.J."/>
        </authorList>
    </citation>
    <scope>GENOME REANNOTATION</scope>
    <source>
        <strain evidence="2 3">Georgia GA2</strain>
    </source>
</reference>
<dbReference type="EMBL" id="KQ971314">
    <property type="protein sequence ID" value="EEZ98746.1"/>
    <property type="molecule type" value="Genomic_DNA"/>
</dbReference>
<keyword evidence="3" id="KW-1185">Reference proteome</keyword>
<dbReference type="AlphaFoldDB" id="D6WBT6"/>
<gene>
    <name evidence="2" type="primary">GLEAN_01304</name>
    <name evidence="2" type="ORF">TcasGA2_TC001304</name>
</gene>
<evidence type="ECO:0000313" key="3">
    <source>
        <dbReference type="Proteomes" id="UP000007266"/>
    </source>
</evidence>
<proteinExistence type="predicted"/>
<name>D6WBT6_TRICA</name>
<sequence>MLQYCDVDRPNRVVKLPTKMFSVDGAIFAVINISSAHFWHLAVDKNLASRVRIVLKSGSINRKVPERRINNGTKRVERCALARTVDHTVFYMHYLPTARPCSTPSSTPHGEDDAGKTSFPTLLLHELMNIEEDAPANLFPFRDLPRGRPLQKRNAPCDPIIAERRQIQ</sequence>